<dbReference type="EMBL" id="JACHDO010000001">
    <property type="protein sequence ID" value="MBB5490427.1"/>
    <property type="molecule type" value="Genomic_DNA"/>
</dbReference>
<keyword evidence="2" id="KW-1185">Reference proteome</keyword>
<comment type="caution">
    <text evidence="1">The sequence shown here is derived from an EMBL/GenBank/DDBJ whole genome shotgun (WGS) entry which is preliminary data.</text>
</comment>
<reference evidence="1 2" key="1">
    <citation type="submission" date="2020-08" db="EMBL/GenBank/DDBJ databases">
        <title>Sequencing the genomes of 1000 actinobacteria strains.</title>
        <authorList>
            <person name="Klenk H.-P."/>
        </authorList>
    </citation>
    <scope>NUCLEOTIDE SEQUENCE [LARGE SCALE GENOMIC DNA]</scope>
    <source>
        <strain evidence="1 2">DSM 44598</strain>
    </source>
</reference>
<name>A0A840WFD1_9ACTN</name>
<gene>
    <name evidence="1" type="ORF">HNR07_001564</name>
</gene>
<evidence type="ECO:0000313" key="1">
    <source>
        <dbReference type="EMBL" id="MBB5490427.1"/>
    </source>
</evidence>
<organism evidence="1 2">
    <name type="scientific">Nocardiopsis metallicus</name>
    <dbReference type="NCBI Taxonomy" id="179819"/>
    <lineage>
        <taxon>Bacteria</taxon>
        <taxon>Bacillati</taxon>
        <taxon>Actinomycetota</taxon>
        <taxon>Actinomycetes</taxon>
        <taxon>Streptosporangiales</taxon>
        <taxon>Nocardiopsidaceae</taxon>
        <taxon>Nocardiopsis</taxon>
    </lineage>
</organism>
<dbReference type="AlphaFoldDB" id="A0A840WFD1"/>
<evidence type="ECO:0000313" key="2">
    <source>
        <dbReference type="Proteomes" id="UP000579647"/>
    </source>
</evidence>
<dbReference type="RefSeq" id="WP_184363787.1">
    <property type="nucleotide sequence ID" value="NZ_BAAAKM010000160.1"/>
</dbReference>
<sequence>MLTALTLPAIAVLAAGIAYHMPRTQVGLSHTPAQAPPQGTDLAAAALRQLQDASTYRISGLVHEGDGGGPYQDRPTDTRRVLGLSHQWFTHTTQPTPAVLVDRAGDGAAPTSMWVHDTPVISWGRDPYEWFHDNPVYDLDEESFFPVQTTLEAIVNDGTIADQRRAPFRAQLTPAMGENDTDHAERPAVRLEGSVQSAEGTTEFVLFTTVKGTPLGLSAETTRSGADQQEAEFTTYSEYEIHSLDEPVDLTVPAPDEIGPWEDAGGP</sequence>
<proteinExistence type="predicted"/>
<accession>A0A840WFD1</accession>
<dbReference type="Proteomes" id="UP000579647">
    <property type="component" value="Unassembled WGS sequence"/>
</dbReference>
<protein>
    <submittedName>
        <fullName evidence="1">Uncharacterized protein</fullName>
    </submittedName>
</protein>